<name>A0ACA9ME30_9GLOM</name>
<reference evidence="1" key="1">
    <citation type="submission" date="2021-06" db="EMBL/GenBank/DDBJ databases">
        <authorList>
            <person name="Kallberg Y."/>
            <person name="Tangrot J."/>
            <person name="Rosling A."/>
        </authorList>
    </citation>
    <scope>NUCLEOTIDE SEQUENCE</scope>
    <source>
        <strain evidence="1">CL356</strain>
    </source>
</reference>
<accession>A0ACA9ME30</accession>
<feature type="non-terminal residue" evidence="1">
    <location>
        <position position="417"/>
    </location>
</feature>
<organism evidence="1 2">
    <name type="scientific">Acaulospora colombiana</name>
    <dbReference type="NCBI Taxonomy" id="27376"/>
    <lineage>
        <taxon>Eukaryota</taxon>
        <taxon>Fungi</taxon>
        <taxon>Fungi incertae sedis</taxon>
        <taxon>Mucoromycota</taxon>
        <taxon>Glomeromycotina</taxon>
        <taxon>Glomeromycetes</taxon>
        <taxon>Diversisporales</taxon>
        <taxon>Acaulosporaceae</taxon>
        <taxon>Acaulospora</taxon>
    </lineage>
</organism>
<proteinExistence type="predicted"/>
<gene>
    <name evidence="1" type="ORF">ACOLOM_LOCUS5937</name>
</gene>
<evidence type="ECO:0000313" key="2">
    <source>
        <dbReference type="Proteomes" id="UP000789525"/>
    </source>
</evidence>
<dbReference type="EMBL" id="CAJVPT010011562">
    <property type="protein sequence ID" value="CAG8580124.1"/>
    <property type="molecule type" value="Genomic_DNA"/>
</dbReference>
<comment type="caution">
    <text evidence="1">The sequence shown here is derived from an EMBL/GenBank/DDBJ whole genome shotgun (WGS) entry which is preliminary data.</text>
</comment>
<dbReference type="Proteomes" id="UP000789525">
    <property type="component" value="Unassembled WGS sequence"/>
</dbReference>
<sequence>MIVVSKIEYVDKILSPSTKSKYPTRIPSEGLRGLGISGNSNVSSWKFKRQFHAQTVETLGFLKESVGRIQIIFNEMEEYWRSGFEDNNITDFSEWSHSLAMDIIFDTIAGKKTWSTASYFLTISHGPKSVKLPNFDEEIIGESSELTKLFAMHLKAIDFVTIYPKIVRNYIPSFRATQMEFLEAIELLYRKLDSLIRERRKEIENTPTDENLKYDMLTLLITANTDRSISDIKDVKKEFTNPLTDEEIREIIIEALAGGVDTTANVFNFTIYYLARYPEVKDRLCQEIDDLFGQNQNRSLTYDDLSSLNYCEAVIKEASRVTTPVPFISRLSSEPDKIENMEWGANTGFLIFISGVHLNNNYWEEPEKFNADRFVSTDEQKEQNGKMFRNWDIELADKNSPLEFVNSSVFRSAKNLM</sequence>
<protein>
    <submittedName>
        <fullName evidence="1">7846_t:CDS:1</fullName>
    </submittedName>
</protein>
<keyword evidence="2" id="KW-1185">Reference proteome</keyword>
<evidence type="ECO:0000313" key="1">
    <source>
        <dbReference type="EMBL" id="CAG8580124.1"/>
    </source>
</evidence>